<organism evidence="1 2">
    <name type="scientific">Ruminococcus albus (strain ATCC 27210 / DSM 20455 / JCM 14654 / NCDO 2250 / 7)</name>
    <dbReference type="NCBI Taxonomy" id="697329"/>
    <lineage>
        <taxon>Bacteria</taxon>
        <taxon>Bacillati</taxon>
        <taxon>Bacillota</taxon>
        <taxon>Clostridia</taxon>
        <taxon>Eubacteriales</taxon>
        <taxon>Oscillospiraceae</taxon>
        <taxon>Ruminococcus</taxon>
    </lineage>
</organism>
<evidence type="ECO:0000313" key="1">
    <source>
        <dbReference type="EMBL" id="ADU23698.1"/>
    </source>
</evidence>
<dbReference type="EMBL" id="CP002403">
    <property type="protein sequence ID" value="ADU23698.1"/>
    <property type="molecule type" value="Genomic_DNA"/>
</dbReference>
<proteinExistence type="predicted"/>
<evidence type="ECO:0000313" key="2">
    <source>
        <dbReference type="Proteomes" id="UP000006919"/>
    </source>
</evidence>
<sequence>MEQGYYVLCNDINELLSMIKYGEPGLPYVIDWAVPNLKKQKIFPVYVHAGLLEELGIILSDIRESKPSCEYDTIITYNEFLQSKTSQTKQVNATQSIKGGTNMKRYRICYDKMLVAKGDLNINGELYGGVAAYLEYQVFNKSSGEEIFFTFDDTDTPREEKIEGHYLNDFYDLAYDKENGFIIIPADELKELKDHVIKFRVGMFTKSIDNNGCLEDVSITEKQFVKILKDNPQSFDTADNNFAQNCGVTFNIIG</sequence>
<reference evidence="1 2" key="1">
    <citation type="journal article" date="2011" name="J. Bacteriol.">
        <title>Complete genome of the cellulolytic ruminal bacterium Ruminococcus albus 7.</title>
        <authorList>
            <person name="Suen G."/>
            <person name="Stevenson D.M."/>
            <person name="Bruce D.C."/>
            <person name="Chertkov O."/>
            <person name="Copeland A."/>
            <person name="Cheng J.F."/>
            <person name="Detter C."/>
            <person name="Detter J.C."/>
            <person name="Goodwin L.A."/>
            <person name="Han C.S."/>
            <person name="Hauser L.J."/>
            <person name="Ivanova N.N."/>
            <person name="Kyrpides N.C."/>
            <person name="Land M.L."/>
            <person name="Lapidus A."/>
            <person name="Lucas S."/>
            <person name="Ovchinnikova G."/>
            <person name="Pitluck S."/>
            <person name="Tapia R."/>
            <person name="Woyke T."/>
            <person name="Boyum J."/>
            <person name="Mead D."/>
            <person name="Weimer P.J."/>
        </authorList>
    </citation>
    <scope>NUCLEOTIDE SEQUENCE [LARGE SCALE GENOMIC DNA]</scope>
    <source>
        <strain evidence="2">ATCC 27210 / DSM 20455 / JCM 14654 / NCDO 2250 / 7</strain>
    </source>
</reference>
<dbReference type="HOGENOM" id="CLU_1093653_0_0_9"/>
<accession>E6UGN6</accession>
<protein>
    <submittedName>
        <fullName evidence="1">Uncharacterized protein</fullName>
    </submittedName>
</protein>
<dbReference type="KEGG" id="ral:Rumal_3235"/>
<dbReference type="AlphaFoldDB" id="E6UGN6"/>
<dbReference type="Proteomes" id="UP000006919">
    <property type="component" value="Chromosome"/>
</dbReference>
<gene>
    <name evidence="1" type="ordered locus">Rumal_3235</name>
</gene>
<name>E6UGN6_RUMA7</name>